<name>N6X3M2_9ACTO</name>
<protein>
    <submittedName>
        <fullName evidence="2">Excisionase</fullName>
    </submittedName>
</protein>
<gene>
    <name evidence="2" type="ORF">HMPREF9004_0850</name>
</gene>
<sequence>MPTHASTYLPEELVTQRFAKMVEALEEEPGEACLLVGGKRIELTKEMADILTAVARAMERGLAVSVVPQNTRMTTQEAADFLGMSRSTLVRMLEAGEIPFEKVRRHRRLLLSDVLEYRERQRRCANEALADMVADGQAMGAYDIDPAEARRALARIRAGE</sequence>
<dbReference type="Pfam" id="PF12728">
    <property type="entry name" value="HTH_17"/>
    <property type="match status" value="1"/>
</dbReference>
<dbReference type="InterPro" id="IPR010093">
    <property type="entry name" value="SinI_DNA-bd"/>
</dbReference>
<dbReference type="AlphaFoldDB" id="N6X3M2"/>
<evidence type="ECO:0000313" key="3">
    <source>
        <dbReference type="Proteomes" id="UP000013015"/>
    </source>
</evidence>
<organism evidence="2 3">
    <name type="scientific">Schaalia cardiffensis F0333</name>
    <dbReference type="NCBI Taxonomy" id="888050"/>
    <lineage>
        <taxon>Bacteria</taxon>
        <taxon>Bacillati</taxon>
        <taxon>Actinomycetota</taxon>
        <taxon>Actinomycetes</taxon>
        <taxon>Actinomycetales</taxon>
        <taxon>Actinomycetaceae</taxon>
        <taxon>Schaalia</taxon>
    </lineage>
</organism>
<dbReference type="HOGENOM" id="CLU_106726_2_0_11"/>
<comment type="caution">
    <text evidence="2">The sequence shown here is derived from an EMBL/GenBank/DDBJ whole genome shotgun (WGS) entry which is preliminary data.</text>
</comment>
<dbReference type="InterPro" id="IPR009061">
    <property type="entry name" value="DNA-bd_dom_put_sf"/>
</dbReference>
<dbReference type="Proteomes" id="UP000013015">
    <property type="component" value="Unassembled WGS sequence"/>
</dbReference>
<dbReference type="STRING" id="888050.HMPREF9004_0850"/>
<reference evidence="2 3" key="1">
    <citation type="submission" date="2013-03" db="EMBL/GenBank/DDBJ databases">
        <title>Reference genome for the Human Microbiome Project.</title>
        <authorList>
            <person name="Aqrawi P."/>
            <person name="Ayvaz T."/>
            <person name="Bess C."/>
            <person name="Blankenburg K."/>
            <person name="Coyle M."/>
            <person name="Deng J."/>
            <person name="Forbes L."/>
            <person name="Fowler G."/>
            <person name="Francisco L."/>
            <person name="Fu Q."/>
            <person name="Gibbs R."/>
            <person name="Gross S."/>
            <person name="Gubbala S."/>
            <person name="Hale W."/>
            <person name="Hemphill L."/>
            <person name="Highlander S."/>
            <person name="Hirani K."/>
            <person name="Jackson L."/>
            <person name="Jakkamsetti A."/>
            <person name="Javaid M."/>
            <person name="Jayaseelan J.C."/>
            <person name="Jiang H."/>
            <person name="Joshi V."/>
            <person name="Korchina V."/>
            <person name="Kovar C."/>
            <person name="Lara F."/>
            <person name="Lee S."/>
            <person name="Liu Y."/>
            <person name="Mata R."/>
            <person name="Mathew T."/>
            <person name="Munidasa M."/>
            <person name="Muzny D."/>
            <person name="Nazareth L."/>
            <person name="Ngo R."/>
            <person name="Nguyen L."/>
            <person name="Nguyen N."/>
            <person name="Okwuonu G."/>
            <person name="Ongeri F."/>
            <person name="Palculict T."/>
            <person name="Patil S."/>
            <person name="Petrosino J."/>
            <person name="Pham C."/>
            <person name="Pham P."/>
            <person name="Pu L.-L."/>
            <person name="Qin X."/>
            <person name="Qu J."/>
            <person name="Reid J."/>
            <person name="Ross M."/>
            <person name="Ruth R."/>
            <person name="Saada N."/>
            <person name="San Lucas F."/>
            <person name="Santibanez J."/>
            <person name="Shang Y."/>
            <person name="Simmons D."/>
            <person name="Song X.-Z."/>
            <person name="Tang L.-Y."/>
            <person name="Thornton R."/>
            <person name="Warren J."/>
            <person name="Weissenberger G."/>
            <person name="Wilczek-Boney K."/>
            <person name="Worley K."/>
            <person name="Youmans B."/>
            <person name="Zhang J."/>
            <person name="Zhang L."/>
            <person name="Zhao Z."/>
            <person name="Zhou C."/>
            <person name="Zhu D."/>
            <person name="Zhu Y."/>
        </authorList>
    </citation>
    <scope>NUCLEOTIDE SEQUENCE [LARGE SCALE GENOMIC DNA]</scope>
    <source>
        <strain evidence="2 3">F0333</strain>
    </source>
</reference>
<dbReference type="OrthoDB" id="26212at2"/>
<feature type="domain" description="Helix-turn-helix" evidence="1">
    <location>
        <begin position="73"/>
        <end position="122"/>
    </location>
</feature>
<dbReference type="PATRIC" id="fig|888050.3.peg.805"/>
<dbReference type="NCBIfam" id="TIGR01764">
    <property type="entry name" value="excise"/>
    <property type="match status" value="1"/>
</dbReference>
<dbReference type="EMBL" id="AQHZ01000015">
    <property type="protein sequence ID" value="ENO18281.1"/>
    <property type="molecule type" value="Genomic_DNA"/>
</dbReference>
<dbReference type="InterPro" id="IPR041657">
    <property type="entry name" value="HTH_17"/>
</dbReference>
<accession>N6X3M2</accession>
<evidence type="ECO:0000259" key="1">
    <source>
        <dbReference type="Pfam" id="PF12728"/>
    </source>
</evidence>
<dbReference type="GO" id="GO:0003677">
    <property type="term" value="F:DNA binding"/>
    <property type="evidence" value="ECO:0007669"/>
    <property type="project" value="InterPro"/>
</dbReference>
<proteinExistence type="predicted"/>
<keyword evidence="3" id="KW-1185">Reference proteome</keyword>
<dbReference type="RefSeq" id="WP_005962616.1">
    <property type="nucleotide sequence ID" value="NZ_CP040505.1"/>
</dbReference>
<dbReference type="Gene3D" id="1.10.10.60">
    <property type="entry name" value="Homeodomain-like"/>
    <property type="match status" value="1"/>
</dbReference>
<dbReference type="eggNOG" id="COG3311">
    <property type="taxonomic scope" value="Bacteria"/>
</dbReference>
<evidence type="ECO:0000313" key="2">
    <source>
        <dbReference type="EMBL" id="ENO18281.1"/>
    </source>
</evidence>
<dbReference type="SUPFAM" id="SSF46955">
    <property type="entry name" value="Putative DNA-binding domain"/>
    <property type="match status" value="1"/>
</dbReference>